<organism evidence="1 2">
    <name type="scientific">Steinernema carpocapsae</name>
    <name type="common">Entomopathogenic nematode</name>
    <dbReference type="NCBI Taxonomy" id="34508"/>
    <lineage>
        <taxon>Eukaryota</taxon>
        <taxon>Metazoa</taxon>
        <taxon>Ecdysozoa</taxon>
        <taxon>Nematoda</taxon>
        <taxon>Chromadorea</taxon>
        <taxon>Rhabditida</taxon>
        <taxon>Tylenchina</taxon>
        <taxon>Panagrolaimomorpha</taxon>
        <taxon>Strongyloidoidea</taxon>
        <taxon>Steinernematidae</taxon>
        <taxon>Steinernema</taxon>
    </lineage>
</organism>
<keyword evidence="2" id="KW-1185">Reference proteome</keyword>
<protein>
    <submittedName>
        <fullName evidence="1">Uncharacterized protein</fullName>
    </submittedName>
</protein>
<reference evidence="1 2" key="1">
    <citation type="journal article" date="2015" name="Genome Biol.">
        <title>Comparative genomics of Steinernema reveals deeply conserved gene regulatory networks.</title>
        <authorList>
            <person name="Dillman A.R."/>
            <person name="Macchietto M."/>
            <person name="Porter C.F."/>
            <person name="Rogers A."/>
            <person name="Williams B."/>
            <person name="Antoshechkin I."/>
            <person name="Lee M.M."/>
            <person name="Goodwin Z."/>
            <person name="Lu X."/>
            <person name="Lewis E.E."/>
            <person name="Goodrich-Blair H."/>
            <person name="Stock S.P."/>
            <person name="Adams B.J."/>
            <person name="Sternberg P.W."/>
            <person name="Mortazavi A."/>
        </authorList>
    </citation>
    <scope>NUCLEOTIDE SEQUENCE [LARGE SCALE GENOMIC DNA]</scope>
    <source>
        <strain evidence="1 2">ALL</strain>
    </source>
</reference>
<accession>A0A4V6I7S5</accession>
<reference evidence="1 2" key="2">
    <citation type="journal article" date="2019" name="G3 (Bethesda)">
        <title>Hybrid Assembly of the Genome of the Entomopathogenic Nematode Steinernema carpocapsae Identifies the X-Chromosome.</title>
        <authorList>
            <person name="Serra L."/>
            <person name="Macchietto M."/>
            <person name="Macias-Munoz A."/>
            <person name="McGill C.J."/>
            <person name="Rodriguez I.M."/>
            <person name="Rodriguez B."/>
            <person name="Murad R."/>
            <person name="Mortazavi A."/>
        </authorList>
    </citation>
    <scope>NUCLEOTIDE SEQUENCE [LARGE SCALE GENOMIC DNA]</scope>
    <source>
        <strain evidence="1 2">ALL</strain>
    </source>
</reference>
<dbReference type="Proteomes" id="UP000298663">
    <property type="component" value="Chromosome X"/>
</dbReference>
<sequence length="147" mass="17056">MWTVMWLQAFPEYVDKYKSVFVLFFLSTRHNVGQFPRQFLTDANTHTDSCGDSTTVISNGTINTGPVGQTSGQSHLFLWNFSVFLLWQSQCMVKFKSTRDSSKSNAMKVQSDHKFQTDRRTDRWTATACKRKWRRYRVPPLTNQGAT</sequence>
<proteinExistence type="predicted"/>
<evidence type="ECO:0000313" key="2">
    <source>
        <dbReference type="Proteomes" id="UP000298663"/>
    </source>
</evidence>
<evidence type="ECO:0000313" key="1">
    <source>
        <dbReference type="EMBL" id="TMS35203.1"/>
    </source>
</evidence>
<name>A0A4V6I7S5_STECR</name>
<dbReference type="AlphaFoldDB" id="A0A4V6I7S5"/>
<gene>
    <name evidence="1" type="ORF">L596_002654</name>
</gene>
<dbReference type="EMBL" id="CM016762">
    <property type="protein sequence ID" value="TMS35203.1"/>
    <property type="molecule type" value="Genomic_DNA"/>
</dbReference>
<dbReference type="EMBL" id="AZBU02000001">
    <property type="protein sequence ID" value="TMS35203.1"/>
    <property type="molecule type" value="Genomic_DNA"/>
</dbReference>
<comment type="caution">
    <text evidence="1">The sequence shown here is derived from an EMBL/GenBank/DDBJ whole genome shotgun (WGS) entry which is preliminary data.</text>
</comment>